<keyword evidence="1" id="KW-1133">Transmembrane helix</keyword>
<dbReference type="RefSeq" id="WP_151473444.1">
    <property type="nucleotide sequence ID" value="NZ_WBKG01000039.1"/>
</dbReference>
<feature type="transmembrane region" description="Helical" evidence="1">
    <location>
        <begin position="31"/>
        <end position="49"/>
    </location>
</feature>
<evidence type="ECO:0000313" key="3">
    <source>
        <dbReference type="Proteomes" id="UP000442990"/>
    </source>
</evidence>
<reference evidence="2 3" key="1">
    <citation type="submission" date="2019-09" db="EMBL/GenBank/DDBJ databases">
        <title>Isolation and identification of active actinomycetes.</title>
        <authorList>
            <person name="Yu Z."/>
            <person name="Han C."/>
            <person name="Yu B."/>
        </authorList>
    </citation>
    <scope>NUCLEOTIDE SEQUENCE [LARGE SCALE GENOMIC DNA]</scope>
    <source>
        <strain evidence="2 3">NEAU-H2</strain>
    </source>
</reference>
<gene>
    <name evidence="2" type="ORF">F8144_34820</name>
</gene>
<name>A0A7J5D620_9ACTN</name>
<protein>
    <submittedName>
        <fullName evidence="2">Uncharacterized protein</fullName>
    </submittedName>
</protein>
<evidence type="ECO:0000313" key="2">
    <source>
        <dbReference type="EMBL" id="KAB1979976.1"/>
    </source>
</evidence>
<keyword evidence="3" id="KW-1185">Reference proteome</keyword>
<dbReference type="Proteomes" id="UP000442990">
    <property type="component" value="Unassembled WGS sequence"/>
</dbReference>
<sequence length="59" mass="6151">MSVEKVLMGAGTALFVVMAVLLRVGTTSPGLFITYGVLAVLGACVALAGKKLRDQSRNR</sequence>
<organism evidence="2 3">
    <name type="scientific">Streptomyces triticiradicis</name>
    <dbReference type="NCBI Taxonomy" id="2651189"/>
    <lineage>
        <taxon>Bacteria</taxon>
        <taxon>Bacillati</taxon>
        <taxon>Actinomycetota</taxon>
        <taxon>Actinomycetes</taxon>
        <taxon>Kitasatosporales</taxon>
        <taxon>Streptomycetaceae</taxon>
        <taxon>Streptomyces</taxon>
    </lineage>
</organism>
<dbReference type="AlphaFoldDB" id="A0A7J5D620"/>
<keyword evidence="1" id="KW-0812">Transmembrane</keyword>
<feature type="transmembrane region" description="Helical" evidence="1">
    <location>
        <begin position="7"/>
        <end position="25"/>
    </location>
</feature>
<comment type="caution">
    <text evidence="2">The sequence shown here is derived from an EMBL/GenBank/DDBJ whole genome shotgun (WGS) entry which is preliminary data.</text>
</comment>
<proteinExistence type="predicted"/>
<dbReference type="EMBL" id="WBKG01000039">
    <property type="protein sequence ID" value="KAB1979976.1"/>
    <property type="molecule type" value="Genomic_DNA"/>
</dbReference>
<evidence type="ECO:0000256" key="1">
    <source>
        <dbReference type="SAM" id="Phobius"/>
    </source>
</evidence>
<accession>A0A7J5D620</accession>
<keyword evidence="1" id="KW-0472">Membrane</keyword>